<dbReference type="Proteomes" id="UP001176941">
    <property type="component" value="Chromosome 15"/>
</dbReference>
<feature type="region of interest" description="Disordered" evidence="1">
    <location>
        <begin position="56"/>
        <end position="88"/>
    </location>
</feature>
<feature type="region of interest" description="Disordered" evidence="1">
    <location>
        <begin position="311"/>
        <end position="366"/>
    </location>
</feature>
<protein>
    <submittedName>
        <fullName evidence="2">Uncharacterized protein</fullName>
    </submittedName>
</protein>
<dbReference type="EMBL" id="OX459951">
    <property type="protein sequence ID" value="CAI9157478.1"/>
    <property type="molecule type" value="Genomic_DNA"/>
</dbReference>
<evidence type="ECO:0000256" key="1">
    <source>
        <dbReference type="SAM" id="MobiDB-lite"/>
    </source>
</evidence>
<organism evidence="2 3">
    <name type="scientific">Rangifer tarandus platyrhynchus</name>
    <name type="common">Svalbard reindeer</name>
    <dbReference type="NCBI Taxonomy" id="3082113"/>
    <lineage>
        <taxon>Eukaryota</taxon>
        <taxon>Metazoa</taxon>
        <taxon>Chordata</taxon>
        <taxon>Craniata</taxon>
        <taxon>Vertebrata</taxon>
        <taxon>Euteleostomi</taxon>
        <taxon>Mammalia</taxon>
        <taxon>Eutheria</taxon>
        <taxon>Laurasiatheria</taxon>
        <taxon>Artiodactyla</taxon>
        <taxon>Ruminantia</taxon>
        <taxon>Pecora</taxon>
        <taxon>Cervidae</taxon>
        <taxon>Odocoileinae</taxon>
        <taxon>Rangifer</taxon>
    </lineage>
</organism>
<accession>A0ABN8Y7D4</accession>
<name>A0ABN8Y7D4_RANTA</name>
<feature type="compositionally biased region" description="Basic residues" evidence="1">
    <location>
        <begin position="64"/>
        <end position="74"/>
    </location>
</feature>
<evidence type="ECO:0000313" key="3">
    <source>
        <dbReference type="Proteomes" id="UP001176941"/>
    </source>
</evidence>
<evidence type="ECO:0000313" key="2">
    <source>
        <dbReference type="EMBL" id="CAI9157478.1"/>
    </source>
</evidence>
<proteinExistence type="predicted"/>
<feature type="compositionally biased region" description="Basic residues" evidence="1">
    <location>
        <begin position="18"/>
        <end position="27"/>
    </location>
</feature>
<feature type="region of interest" description="Disordered" evidence="1">
    <location>
        <begin position="1"/>
        <end position="34"/>
    </location>
</feature>
<keyword evidence="3" id="KW-1185">Reference proteome</keyword>
<reference evidence="2" key="1">
    <citation type="submission" date="2023-04" db="EMBL/GenBank/DDBJ databases">
        <authorList>
            <consortium name="ELIXIR-Norway"/>
        </authorList>
    </citation>
    <scope>NUCLEOTIDE SEQUENCE [LARGE SCALE GENOMIC DNA]</scope>
</reference>
<gene>
    <name evidence="2" type="ORF">MRATA1EN1_LOCUS6440</name>
</gene>
<sequence length="381" mass="39894">MKDTALRAVLSPLDSHPCRPRPGRPARRPLESNEVLRPGPDPVWLVLWLRRARRTQTHTGTTMRRTREKARLTRGRSSSGLHPRPMSLGAGLRRGPFGAGPEIQACPPLAPRSGQALLCTLGVSEDSPCSGLWFCGSVSVPFRMAQKEPHEGAVALTVLRAEAVRPGPQASCSWDLESLYLKAEGARRTLGEKTGDHPPPLRPVCWVDGVGAGGGHVGREEGGGAGLCARRTLSPAVCRSVCGHSRECGNRSGAGSSGEAAGLLHLLVLTPRLAILPACPASPSPPEDPALRHLLPLGIWMPADRPTLLPQNTGLAMPPQNHPGGVSTRCSGALDPSRPAPPTPPGSSGLGLGAGSSPRPLALQPAHLPGSQATCYVLTMT</sequence>